<feature type="compositionally biased region" description="Low complexity" evidence="1">
    <location>
        <begin position="320"/>
        <end position="341"/>
    </location>
</feature>
<reference evidence="3 4" key="1">
    <citation type="submission" date="2015-07" db="EMBL/GenBank/DDBJ databases">
        <title>Emmonsia species relationships and genome sequence.</title>
        <authorList>
            <consortium name="The Broad Institute Genomics Platform"/>
            <person name="Cuomo C.A."/>
            <person name="Munoz J.F."/>
            <person name="Imamovic A."/>
            <person name="Priest M.E."/>
            <person name="Young S."/>
            <person name="Clay O.K."/>
            <person name="McEwen J.G."/>
        </authorList>
    </citation>
    <scope>NUCLEOTIDE SEQUENCE [LARGE SCALE GENOMIC DNA]</scope>
    <source>
        <strain evidence="3 4">UAMH 9510</strain>
    </source>
</reference>
<dbReference type="EMBL" id="LGRN01000191">
    <property type="protein sequence ID" value="OJD14869.1"/>
    <property type="molecule type" value="Genomic_DNA"/>
</dbReference>
<protein>
    <submittedName>
        <fullName evidence="3">Uncharacterized protein</fullName>
    </submittedName>
</protein>
<feature type="chain" id="PRO_5013154023" evidence="2">
    <location>
        <begin position="25"/>
        <end position="428"/>
    </location>
</feature>
<feature type="signal peptide" evidence="2">
    <location>
        <begin position="1"/>
        <end position="24"/>
    </location>
</feature>
<evidence type="ECO:0000313" key="3">
    <source>
        <dbReference type="EMBL" id="OJD14869.1"/>
    </source>
</evidence>
<dbReference type="OrthoDB" id="4186159at2759"/>
<dbReference type="VEuPathDB" id="FungiDB:AJ78_04816"/>
<evidence type="ECO:0000256" key="2">
    <source>
        <dbReference type="SAM" id="SignalP"/>
    </source>
</evidence>
<dbReference type="Proteomes" id="UP000182235">
    <property type="component" value="Unassembled WGS sequence"/>
</dbReference>
<gene>
    <name evidence="3" type="ORF">AJ78_04816</name>
</gene>
<feature type="region of interest" description="Disordered" evidence="1">
    <location>
        <begin position="317"/>
        <end position="341"/>
    </location>
</feature>
<evidence type="ECO:0000256" key="1">
    <source>
        <dbReference type="SAM" id="MobiDB-lite"/>
    </source>
</evidence>
<name>A0A1J9QI58_9EURO</name>
<dbReference type="AlphaFoldDB" id="A0A1J9QI58"/>
<sequence length="428" mass="43538">MTKYLSLTCLVLVLLGISGGTTNAKVLGSRAHRRFSQQGRDIEPNNRINIRSPNVHIVSPVGIAASRTHNGVPFPDSRTAIGVIISAEGSNVLAQEQGRAAPLSPINFPGNSPAIIKFQSGPCTPVPGQSAGHVPLPIPFRLATEFLDPVSVQLSPAAPAQTAPFEIPTTQDQQADIATDACNCHCLCPFDFFGIPAVNLATTVDPGGLPTPTTLATVASLSIPGNQSSSSAAAGPFFPAANDTLTASIAFPDISEVQTSSTSAMPVTPISLPAPPEDGATTATGVPISPVGNEASSTAGFATPYEPLPAAPTEIVSTNADPTEPAATQADATQPAASQATATAEDVAVASEDPATITDADFTQVTDNTEFIAKVTNAAAETIADSTQTGLTVAPVETAASELESAASETFDINTLTLHSALTLRLGG</sequence>
<proteinExistence type="predicted"/>
<feature type="region of interest" description="Disordered" evidence="1">
    <location>
        <begin position="260"/>
        <end position="285"/>
    </location>
</feature>
<comment type="caution">
    <text evidence="3">The sequence shown here is derived from an EMBL/GenBank/DDBJ whole genome shotgun (WGS) entry which is preliminary data.</text>
</comment>
<evidence type="ECO:0000313" key="4">
    <source>
        <dbReference type="Proteomes" id="UP000182235"/>
    </source>
</evidence>
<dbReference type="STRING" id="1447872.A0A1J9QI58"/>
<organism evidence="3 4">
    <name type="scientific">Emergomyces pasteurianus Ep9510</name>
    <dbReference type="NCBI Taxonomy" id="1447872"/>
    <lineage>
        <taxon>Eukaryota</taxon>
        <taxon>Fungi</taxon>
        <taxon>Dikarya</taxon>
        <taxon>Ascomycota</taxon>
        <taxon>Pezizomycotina</taxon>
        <taxon>Eurotiomycetes</taxon>
        <taxon>Eurotiomycetidae</taxon>
        <taxon>Onygenales</taxon>
        <taxon>Ajellomycetaceae</taxon>
        <taxon>Emergomyces</taxon>
    </lineage>
</organism>
<accession>A0A1J9QI58</accession>
<keyword evidence="4" id="KW-1185">Reference proteome</keyword>
<keyword evidence="2" id="KW-0732">Signal</keyword>